<dbReference type="InterPro" id="IPR011009">
    <property type="entry name" value="Kinase-like_dom_sf"/>
</dbReference>
<dbReference type="RefSeq" id="WP_141197412.1">
    <property type="nucleotide sequence ID" value="NZ_CP041186.1"/>
</dbReference>
<dbReference type="SUPFAM" id="SSF56112">
    <property type="entry name" value="Protein kinase-like (PK-like)"/>
    <property type="match status" value="1"/>
</dbReference>
<dbReference type="Pfam" id="PF01636">
    <property type="entry name" value="APH"/>
    <property type="match status" value="1"/>
</dbReference>
<dbReference type="Proteomes" id="UP000315995">
    <property type="component" value="Chromosome"/>
</dbReference>
<name>A0A4Y6PRF5_PERCE</name>
<dbReference type="OrthoDB" id="9809275at2"/>
<gene>
    <name evidence="2" type="ORF">FIV42_09305</name>
</gene>
<protein>
    <submittedName>
        <fullName evidence="2">Aminoglycoside phosphotransferase</fullName>
    </submittedName>
</protein>
<keyword evidence="2" id="KW-0808">Transferase</keyword>
<accession>A0A5B8Y729</accession>
<evidence type="ECO:0000313" key="3">
    <source>
        <dbReference type="Proteomes" id="UP000315995"/>
    </source>
</evidence>
<feature type="domain" description="Aminoglycoside phosphotransferase" evidence="1">
    <location>
        <begin position="83"/>
        <end position="298"/>
    </location>
</feature>
<dbReference type="Gene3D" id="3.90.1200.10">
    <property type="match status" value="1"/>
</dbReference>
<dbReference type="EMBL" id="CP041186">
    <property type="protein sequence ID" value="QDG50922.1"/>
    <property type="molecule type" value="Genomic_DNA"/>
</dbReference>
<evidence type="ECO:0000313" key="2">
    <source>
        <dbReference type="EMBL" id="QDG50922.1"/>
    </source>
</evidence>
<evidence type="ECO:0000259" key="1">
    <source>
        <dbReference type="Pfam" id="PF01636"/>
    </source>
</evidence>
<dbReference type="AlphaFoldDB" id="A0A4Y6PRF5"/>
<dbReference type="Gene3D" id="3.30.200.20">
    <property type="entry name" value="Phosphorylase Kinase, domain 1"/>
    <property type="match status" value="1"/>
</dbReference>
<sequence length="383" mass="44180">MAIKNMEERIRKALTQLFDIEVAQSAELENRGGHASLRIYWRVQLPAHASAPRGEYTQMAMVLPQDADILESEEGMSSGAEAPKELPFVNVHRYLDSIGMPVPDIDLVDMNLGVLLLEDLGDQTFEESILELRRRDDLEPEDHEEAFLDLYREAIDLLVEFQQAVLQSATDDDVDNADCIAFGRSFDKELLRWELDHYLEWGLEERLDGKAAERVAARKADLDRIFDEVVDELLDVQQALVLRDYQSRNLMHKEGQWHLIDFQDALKGPFTYDLVALLRDSYIELESSQVDTLLDHYVTRGQQVGLPWCADGDRAYEAFHLQTIQRKLKDAGRFVYIDRVKGDPSFLQYYDSSIRYVREALDKLPGWDELAQILEEIEPSWDV</sequence>
<proteinExistence type="predicted"/>
<reference evidence="2 3" key="1">
    <citation type="submission" date="2019-06" db="EMBL/GenBank/DDBJ databases">
        <title>Persicimonas caeni gen. nov., sp. nov., a predatory bacterium isolated from solar saltern.</title>
        <authorList>
            <person name="Wang S."/>
        </authorList>
    </citation>
    <scope>NUCLEOTIDE SEQUENCE [LARGE SCALE GENOMIC DNA]</scope>
    <source>
        <strain evidence="2 3">YN101</strain>
    </source>
</reference>
<keyword evidence="3" id="KW-1185">Reference proteome</keyword>
<dbReference type="InterPro" id="IPR002575">
    <property type="entry name" value="Aminoglycoside_PTrfase"/>
</dbReference>
<dbReference type="GO" id="GO:0016740">
    <property type="term" value="F:transferase activity"/>
    <property type="evidence" value="ECO:0007669"/>
    <property type="project" value="UniProtKB-KW"/>
</dbReference>
<accession>A0A4Y6PRF5</accession>
<organism evidence="2 3">
    <name type="scientific">Persicimonas caeni</name>
    <dbReference type="NCBI Taxonomy" id="2292766"/>
    <lineage>
        <taxon>Bacteria</taxon>
        <taxon>Deltaproteobacteria</taxon>
        <taxon>Bradymonadales</taxon>
        <taxon>Bradymonadaceae</taxon>
        <taxon>Persicimonas</taxon>
    </lineage>
</organism>